<dbReference type="OrthoDB" id="9806452at2"/>
<reference evidence="3 4" key="1">
    <citation type="submission" date="2019-08" db="EMBL/GenBank/DDBJ databases">
        <title>Actinomadura sp. nov. CYP1-5 isolated from mountain soil.</title>
        <authorList>
            <person name="Songsumanus A."/>
            <person name="Kuncharoen N."/>
            <person name="Kudo T."/>
            <person name="Yuki M."/>
            <person name="Igarashi Y."/>
            <person name="Tanasupawat S."/>
        </authorList>
    </citation>
    <scope>NUCLEOTIDE SEQUENCE [LARGE SCALE GENOMIC DNA]</scope>
    <source>
        <strain evidence="3 4">GKU157</strain>
    </source>
</reference>
<dbReference type="PANTHER" id="PTHR13847:SF289">
    <property type="entry name" value="GLYCINE OXIDASE"/>
    <property type="match status" value="1"/>
</dbReference>
<organism evidence="3 4">
    <name type="scientific">Actinomadura syzygii</name>
    <dbReference type="NCBI Taxonomy" id="1427538"/>
    <lineage>
        <taxon>Bacteria</taxon>
        <taxon>Bacillati</taxon>
        <taxon>Actinomycetota</taxon>
        <taxon>Actinomycetes</taxon>
        <taxon>Streptosporangiales</taxon>
        <taxon>Thermomonosporaceae</taxon>
        <taxon>Actinomadura</taxon>
    </lineage>
</organism>
<feature type="domain" description="FAD dependent oxidoreductase" evidence="2">
    <location>
        <begin position="5"/>
        <end position="343"/>
    </location>
</feature>
<dbReference type="GO" id="GO:0005737">
    <property type="term" value="C:cytoplasm"/>
    <property type="evidence" value="ECO:0007669"/>
    <property type="project" value="TreeGrafter"/>
</dbReference>
<dbReference type="GO" id="GO:0016491">
    <property type="term" value="F:oxidoreductase activity"/>
    <property type="evidence" value="ECO:0007669"/>
    <property type="project" value="UniProtKB-KW"/>
</dbReference>
<dbReference type="SUPFAM" id="SSF51905">
    <property type="entry name" value="FAD/NAD(P)-binding domain"/>
    <property type="match status" value="1"/>
</dbReference>
<dbReference type="Gene3D" id="3.30.9.10">
    <property type="entry name" value="D-Amino Acid Oxidase, subunit A, domain 2"/>
    <property type="match status" value="1"/>
</dbReference>
<accession>A0A5D0U9J4</accession>
<evidence type="ECO:0000259" key="2">
    <source>
        <dbReference type="Pfam" id="PF01266"/>
    </source>
</evidence>
<dbReference type="Proteomes" id="UP000322634">
    <property type="component" value="Unassembled WGS sequence"/>
</dbReference>
<evidence type="ECO:0000313" key="4">
    <source>
        <dbReference type="Proteomes" id="UP000322634"/>
    </source>
</evidence>
<dbReference type="AlphaFoldDB" id="A0A5D0U9J4"/>
<protein>
    <submittedName>
        <fullName evidence="3">FAD-binding oxidoreductase</fullName>
    </submittedName>
</protein>
<dbReference type="Pfam" id="PF01266">
    <property type="entry name" value="DAO"/>
    <property type="match status" value="1"/>
</dbReference>
<evidence type="ECO:0000256" key="1">
    <source>
        <dbReference type="ARBA" id="ARBA00023002"/>
    </source>
</evidence>
<dbReference type="EMBL" id="VSFF01000006">
    <property type="protein sequence ID" value="TYC14363.1"/>
    <property type="molecule type" value="Genomic_DNA"/>
</dbReference>
<dbReference type="InterPro" id="IPR006076">
    <property type="entry name" value="FAD-dep_OxRdtase"/>
</dbReference>
<dbReference type="InterPro" id="IPR036188">
    <property type="entry name" value="FAD/NAD-bd_sf"/>
</dbReference>
<dbReference type="RefSeq" id="WP_148350753.1">
    <property type="nucleotide sequence ID" value="NZ_JBHSBF010000036.1"/>
</dbReference>
<gene>
    <name evidence="3" type="ORF">FXF65_15995</name>
</gene>
<comment type="caution">
    <text evidence="3">The sequence shown here is derived from an EMBL/GenBank/DDBJ whole genome shotgun (WGS) entry which is preliminary data.</text>
</comment>
<name>A0A5D0U9J4_9ACTN</name>
<proteinExistence type="predicted"/>
<evidence type="ECO:0000313" key="3">
    <source>
        <dbReference type="EMBL" id="TYC14363.1"/>
    </source>
</evidence>
<dbReference type="PROSITE" id="PS51257">
    <property type="entry name" value="PROKAR_LIPOPROTEIN"/>
    <property type="match status" value="1"/>
</dbReference>
<keyword evidence="1" id="KW-0560">Oxidoreductase</keyword>
<dbReference type="Gene3D" id="3.50.50.60">
    <property type="entry name" value="FAD/NAD(P)-binding domain"/>
    <property type="match status" value="1"/>
</dbReference>
<dbReference type="PANTHER" id="PTHR13847">
    <property type="entry name" value="SARCOSINE DEHYDROGENASE-RELATED"/>
    <property type="match status" value="1"/>
</dbReference>
<keyword evidence="4" id="KW-1185">Reference proteome</keyword>
<sequence>MTRSDFALVGGGIIGACLAEELAATGAAVSVLDAGPTPGHATSRAAGPAAPALRHVADHVFYGWLQQAAASLREDVDRLEPVHGRFSAPQPILHVLRAEEADRVAPHLPATASSAHWISSTQAAELATGFRLPDDRRYLLEQTALAVDGARYLSAVQARCARLDVVWRQDTTVQDVLVTDDGVELATTGGPVHTDIAIITAGAWSGTAELTGAPVHVRPARRQLVTLAAESVPPLILSSTRHLVPGVAGDVIIGTDEDDIAAQAPGFDDRCDVAGITELLHFAATALPALARAAPADLRCGLCPVPASGRPLIGRVPGHQRLWLATGHAGHGLLTARHTARGLTTALTKGQWDTVPRMMCPTRALEG</sequence>